<name>A0A1W1CP65_9ZZZZ</name>
<sequence>MSLKIGTSAAETFIDKVDEKYSLGINKKISEGVVKHINKTNPYVADLLRGQ</sequence>
<dbReference type="AlphaFoldDB" id="A0A1W1CP65"/>
<gene>
    <name evidence="1" type="ORF">MNB_SM-4-716</name>
</gene>
<accession>A0A1W1CP65</accession>
<organism evidence="1">
    <name type="scientific">hydrothermal vent metagenome</name>
    <dbReference type="NCBI Taxonomy" id="652676"/>
    <lineage>
        <taxon>unclassified sequences</taxon>
        <taxon>metagenomes</taxon>
        <taxon>ecological metagenomes</taxon>
    </lineage>
</organism>
<evidence type="ECO:0000313" key="1">
    <source>
        <dbReference type="EMBL" id="SFV67554.1"/>
    </source>
</evidence>
<dbReference type="EMBL" id="FPHF01000097">
    <property type="protein sequence ID" value="SFV67554.1"/>
    <property type="molecule type" value="Genomic_DNA"/>
</dbReference>
<protein>
    <submittedName>
        <fullName evidence="1">Uncharacterized protein</fullName>
    </submittedName>
</protein>
<proteinExistence type="predicted"/>
<reference evidence="1" key="1">
    <citation type="submission" date="2016-10" db="EMBL/GenBank/DDBJ databases">
        <authorList>
            <person name="de Groot N.N."/>
        </authorList>
    </citation>
    <scope>NUCLEOTIDE SEQUENCE</scope>
</reference>